<accession>A0AA39G991</accession>
<protein>
    <submittedName>
        <fullName evidence="2">Uncharacterized protein</fullName>
    </submittedName>
</protein>
<proteinExistence type="predicted"/>
<dbReference type="AlphaFoldDB" id="A0AA39G991"/>
<keyword evidence="1" id="KW-0472">Membrane</keyword>
<keyword evidence="1" id="KW-0812">Transmembrane</keyword>
<sequence length="443" mass="49495">MAAASSLFAGLRKPDHMASFAPRRFYYLIVIWLAVATLLLLGNHYLGSSSVASSWHFPHVTDDGTLSLPSWSHRGGSQGTKLRIALLEAAGVHDEVTSALVHAFGGQRDVELMMYQQKQRYNMSAIVDEFKLPSPIRNITSPPALRNDTLETPPHVVVSTTCELDTQFRQDVFETLLTESNSYLFCLCHHADQWITGSNVDMVKRFAAQGRLDMIALSNHTGEYLRTKSIPTWEEGASVRIRVLPPIFPANGPGPKNAAELNLAMQGDFSSERRNYQRIFSGLSGVVDKVNTLPTTDNVTLHLLGHGKKPKVPDEIRDRVAFDEDLSYPDFYAILSTAYAVLPAFATDHYFDRKASSTVPASIIAGAPLVASKQLLESYTYLPREATWEIQEGESELDTVRRIVGDQVEFAKKRWLIASTRERLLKENIANVHTWLVEALRRL</sequence>
<evidence type="ECO:0000256" key="1">
    <source>
        <dbReference type="SAM" id="Phobius"/>
    </source>
</evidence>
<dbReference type="EMBL" id="JAPDFR010000009">
    <property type="protein sequence ID" value="KAK0383035.1"/>
    <property type="molecule type" value="Genomic_DNA"/>
</dbReference>
<keyword evidence="1" id="KW-1133">Transmembrane helix</keyword>
<dbReference type="Proteomes" id="UP001175261">
    <property type="component" value="Unassembled WGS sequence"/>
</dbReference>
<gene>
    <name evidence="2" type="ORF">NLU13_8951</name>
</gene>
<reference evidence="2" key="1">
    <citation type="submission" date="2022-10" db="EMBL/GenBank/DDBJ databases">
        <title>Determination and structural analysis of whole genome sequence of Sarocladium strictum F4-1.</title>
        <authorList>
            <person name="Hu L."/>
            <person name="Jiang Y."/>
        </authorList>
    </citation>
    <scope>NUCLEOTIDE SEQUENCE</scope>
    <source>
        <strain evidence="2">F4-1</strain>
    </source>
</reference>
<feature type="transmembrane region" description="Helical" evidence="1">
    <location>
        <begin position="25"/>
        <end position="46"/>
    </location>
</feature>
<evidence type="ECO:0000313" key="2">
    <source>
        <dbReference type="EMBL" id="KAK0383035.1"/>
    </source>
</evidence>
<keyword evidence="3" id="KW-1185">Reference proteome</keyword>
<name>A0AA39G991_SARSR</name>
<comment type="caution">
    <text evidence="2">The sequence shown here is derived from an EMBL/GenBank/DDBJ whole genome shotgun (WGS) entry which is preliminary data.</text>
</comment>
<evidence type="ECO:0000313" key="3">
    <source>
        <dbReference type="Proteomes" id="UP001175261"/>
    </source>
</evidence>
<organism evidence="2 3">
    <name type="scientific">Sarocladium strictum</name>
    <name type="common">Black bundle disease fungus</name>
    <name type="synonym">Acremonium strictum</name>
    <dbReference type="NCBI Taxonomy" id="5046"/>
    <lineage>
        <taxon>Eukaryota</taxon>
        <taxon>Fungi</taxon>
        <taxon>Dikarya</taxon>
        <taxon>Ascomycota</taxon>
        <taxon>Pezizomycotina</taxon>
        <taxon>Sordariomycetes</taxon>
        <taxon>Hypocreomycetidae</taxon>
        <taxon>Hypocreales</taxon>
        <taxon>Sarocladiaceae</taxon>
        <taxon>Sarocladium</taxon>
    </lineage>
</organism>